<gene>
    <name evidence="2" type="ORF">EIP91_003849</name>
</gene>
<dbReference type="EMBL" id="RWJN01000225">
    <property type="protein sequence ID" value="TCD64615.1"/>
    <property type="molecule type" value="Genomic_DNA"/>
</dbReference>
<sequence>MSAAPHVARTQDMERTLLDLWRRLDALEAQSTARLNEIEVRMNAVEAQLQRIEEALGDVRGRLRRLDENRERARKWNSVWSLCMDNPELKKSRCGGCVTVLLLAGTPSLTPSLQIGKFYLQAALGSAAEAMSAAWKDVASRVDFLVDYRRFGRQFIVSSLDAGVLRPRGPSSSSCCHVVHRMRLLGPFSLCNVNQEDYSSYATMESVSEARFLENIDMLRMQRQLRPNEERKTAIGTY</sequence>
<dbReference type="Proteomes" id="UP000292702">
    <property type="component" value="Unassembled WGS sequence"/>
</dbReference>
<organism evidence="2 3">
    <name type="scientific">Steccherinum ochraceum</name>
    <dbReference type="NCBI Taxonomy" id="92696"/>
    <lineage>
        <taxon>Eukaryota</taxon>
        <taxon>Fungi</taxon>
        <taxon>Dikarya</taxon>
        <taxon>Basidiomycota</taxon>
        <taxon>Agaricomycotina</taxon>
        <taxon>Agaricomycetes</taxon>
        <taxon>Polyporales</taxon>
        <taxon>Steccherinaceae</taxon>
        <taxon>Steccherinum</taxon>
    </lineage>
</organism>
<name>A0A4R0RG41_9APHY</name>
<reference evidence="2 3" key="1">
    <citation type="submission" date="2018-11" db="EMBL/GenBank/DDBJ databases">
        <title>Genome assembly of Steccherinum ochraceum LE-BIN_3174, the white-rot fungus of the Steccherinaceae family (The Residual Polyporoid clade, Polyporales, Basidiomycota).</title>
        <authorList>
            <person name="Fedorova T.V."/>
            <person name="Glazunova O.A."/>
            <person name="Landesman E.O."/>
            <person name="Moiseenko K.V."/>
            <person name="Psurtseva N.V."/>
            <person name="Savinova O.S."/>
            <person name="Shakhova N.V."/>
            <person name="Tyazhelova T.V."/>
            <person name="Vasina D.V."/>
        </authorList>
    </citation>
    <scope>NUCLEOTIDE SEQUENCE [LARGE SCALE GENOMIC DNA]</scope>
    <source>
        <strain evidence="2 3">LE-BIN_3174</strain>
    </source>
</reference>
<evidence type="ECO:0000256" key="1">
    <source>
        <dbReference type="SAM" id="Coils"/>
    </source>
</evidence>
<keyword evidence="1" id="KW-0175">Coiled coil</keyword>
<accession>A0A4R0RG41</accession>
<feature type="coiled-coil region" evidence="1">
    <location>
        <begin position="35"/>
        <end position="69"/>
    </location>
</feature>
<protein>
    <submittedName>
        <fullName evidence="2">Uncharacterized protein</fullName>
    </submittedName>
</protein>
<comment type="caution">
    <text evidence="2">The sequence shown here is derived from an EMBL/GenBank/DDBJ whole genome shotgun (WGS) entry which is preliminary data.</text>
</comment>
<dbReference type="AlphaFoldDB" id="A0A4R0RG41"/>
<keyword evidence="3" id="KW-1185">Reference proteome</keyword>
<proteinExistence type="predicted"/>
<evidence type="ECO:0000313" key="2">
    <source>
        <dbReference type="EMBL" id="TCD64615.1"/>
    </source>
</evidence>
<evidence type="ECO:0000313" key="3">
    <source>
        <dbReference type="Proteomes" id="UP000292702"/>
    </source>
</evidence>